<feature type="DNA-binding region" description="H-T-H motif" evidence="2">
    <location>
        <begin position="39"/>
        <end position="58"/>
    </location>
</feature>
<dbReference type="RefSeq" id="WP_013415729.1">
    <property type="nucleotide sequence ID" value="NC_014659.1"/>
</dbReference>
<sequence>MLPLMPTPAEPSTTSASPEQVMLDAARDEFERYGIRRTNMDDIARRAGISRSTLYRRFPNKDALVETLLMRETALFFGALDRVAENRDPHGAVIECFTRGVRMAQEIPLIARILESEPEMILGLSSRTDGAPIAQAAAQVTVALRRSGVTMSDDDLRAVSEILIRIAVSLMLDPRGQLDLSDQAAVRRYAERYLVRLVW</sequence>
<dbReference type="GO" id="GO:0000976">
    <property type="term" value="F:transcription cis-regulatory region binding"/>
    <property type="evidence" value="ECO:0007669"/>
    <property type="project" value="TreeGrafter"/>
</dbReference>
<dbReference type="SUPFAM" id="SSF46689">
    <property type="entry name" value="Homeodomain-like"/>
    <property type="match status" value="1"/>
</dbReference>
<dbReference type="InterPro" id="IPR050109">
    <property type="entry name" value="HTH-type_TetR-like_transc_reg"/>
</dbReference>
<dbReference type="Pfam" id="PF00440">
    <property type="entry name" value="TetR_N"/>
    <property type="match status" value="1"/>
</dbReference>
<dbReference type="Gene3D" id="1.10.357.10">
    <property type="entry name" value="Tetracycline Repressor, domain 2"/>
    <property type="match status" value="1"/>
</dbReference>
<dbReference type="InterPro" id="IPR009057">
    <property type="entry name" value="Homeodomain-like_sf"/>
</dbReference>
<evidence type="ECO:0000256" key="2">
    <source>
        <dbReference type="PROSITE-ProRule" id="PRU00335"/>
    </source>
</evidence>
<evidence type="ECO:0000313" key="5">
    <source>
        <dbReference type="Proteomes" id="UP000006892"/>
    </source>
</evidence>
<accession>A0A3S5Y5Y5</accession>
<dbReference type="PANTHER" id="PTHR30055:SF153">
    <property type="entry name" value="HTH-TYPE TRANSCRIPTIONAL REPRESSOR RV3405C"/>
    <property type="match status" value="1"/>
</dbReference>
<evidence type="ECO:0000259" key="3">
    <source>
        <dbReference type="PROSITE" id="PS50977"/>
    </source>
</evidence>
<dbReference type="PANTHER" id="PTHR30055">
    <property type="entry name" value="HTH-TYPE TRANSCRIPTIONAL REGULATOR RUTR"/>
    <property type="match status" value="1"/>
</dbReference>
<evidence type="ECO:0000313" key="4">
    <source>
        <dbReference type="EMBL" id="CBH47953.1"/>
    </source>
</evidence>
<dbReference type="KEGG" id="req:REQ_18870"/>
<proteinExistence type="predicted"/>
<dbReference type="InterPro" id="IPR040611">
    <property type="entry name" value="AlkX_C"/>
</dbReference>
<dbReference type="InterPro" id="IPR001647">
    <property type="entry name" value="HTH_TetR"/>
</dbReference>
<dbReference type="Pfam" id="PF18556">
    <property type="entry name" value="TetR_C_35"/>
    <property type="match status" value="1"/>
</dbReference>
<keyword evidence="1 2" id="KW-0238">DNA-binding</keyword>
<gene>
    <name evidence="4" type="ordered locus">REQ_18870</name>
</gene>
<dbReference type="PRINTS" id="PR00455">
    <property type="entry name" value="HTHTETR"/>
</dbReference>
<feature type="domain" description="HTH tetR-type" evidence="3">
    <location>
        <begin position="16"/>
        <end position="76"/>
    </location>
</feature>
<dbReference type="GO" id="GO:0003700">
    <property type="term" value="F:DNA-binding transcription factor activity"/>
    <property type="evidence" value="ECO:0007669"/>
    <property type="project" value="TreeGrafter"/>
</dbReference>
<dbReference type="Proteomes" id="UP001154400">
    <property type="component" value="Chromosome"/>
</dbReference>
<organism evidence="4">
    <name type="scientific">Rhodococcus hoagii (strain 103S)</name>
    <name type="common">Rhodococcus equi</name>
    <dbReference type="NCBI Taxonomy" id="685727"/>
    <lineage>
        <taxon>Bacteria</taxon>
        <taxon>Bacillati</taxon>
        <taxon>Actinomycetota</taxon>
        <taxon>Actinomycetes</taxon>
        <taxon>Mycobacteriales</taxon>
        <taxon>Nocardiaceae</taxon>
        <taxon>Prescottella</taxon>
    </lineage>
</organism>
<reference evidence="4" key="1">
    <citation type="journal article" date="2010" name="PLoS Genet.">
        <title>The genome of a pathogenic rhodococcus: cooptive virulence underpinned by key gene acquisitions.</title>
        <authorList>
            <person name="Letek M."/>
            <person name="Gonzalez P."/>
            <person name="Macarthur I."/>
            <person name="Rodriguez H."/>
            <person name="Freeman T.C."/>
            <person name="Valero-Rello A."/>
            <person name="Blanco M."/>
            <person name="Buckley T."/>
            <person name="Cherevach I."/>
            <person name="Fahey R."/>
            <person name="Hapeshi A."/>
            <person name="Holdstock J."/>
            <person name="Leadon D."/>
            <person name="Navas J."/>
            <person name="Ocampo A."/>
            <person name="Quail M.A."/>
            <person name="Sanders M."/>
            <person name="Scortti M.M."/>
            <person name="Prescott J.F."/>
            <person name="Fogarty U."/>
            <person name="Meijer W.G."/>
            <person name="Parkhill J."/>
            <person name="Bentley S.D."/>
            <person name="Vazquez-Boland J.A."/>
        </authorList>
    </citation>
    <scope>NUCLEOTIDE SEQUENCE [LARGE SCALE GENOMIC DNA]</scope>
    <source>
        <strain evidence="4 5">103S</strain>
    </source>
</reference>
<dbReference type="AlphaFoldDB" id="A0A3S5Y5Y5"/>
<name>A0A3S5Y5Y5_RHOH1</name>
<protein>
    <submittedName>
        <fullName evidence="4">TetR family transcriptional regulator</fullName>
    </submittedName>
</protein>
<evidence type="ECO:0000256" key="1">
    <source>
        <dbReference type="ARBA" id="ARBA00023125"/>
    </source>
</evidence>
<dbReference type="PROSITE" id="PS50977">
    <property type="entry name" value="HTH_TETR_2"/>
    <property type="match status" value="1"/>
</dbReference>
<dbReference type="EMBL" id="FN563149">
    <property type="protein sequence ID" value="CBH47953.1"/>
    <property type="molecule type" value="Genomic_DNA"/>
</dbReference>